<dbReference type="Gene3D" id="1.10.10.10">
    <property type="entry name" value="Winged helix-like DNA-binding domain superfamily/Winged helix DNA-binding domain"/>
    <property type="match status" value="1"/>
</dbReference>
<reference evidence="2 3" key="1">
    <citation type="submission" date="2019-01" db="EMBL/GenBank/DDBJ databases">
        <authorList>
            <person name="Li J."/>
        </authorList>
    </citation>
    <scope>NUCLEOTIDE SEQUENCE [LARGE SCALE GENOMIC DNA]</scope>
    <source>
        <strain evidence="2 3">CGMCC 4.7180</strain>
    </source>
</reference>
<dbReference type="AlphaFoldDB" id="A0A4V1QSI2"/>
<dbReference type="Pfam" id="PF00480">
    <property type="entry name" value="ROK"/>
    <property type="match status" value="1"/>
</dbReference>
<dbReference type="EMBL" id="SDPL01000081">
    <property type="protein sequence ID" value="RXZ48483.1"/>
    <property type="molecule type" value="Genomic_DNA"/>
</dbReference>
<gene>
    <name evidence="2" type="ORF">ESO86_06285</name>
</gene>
<dbReference type="PROSITE" id="PS01125">
    <property type="entry name" value="ROK"/>
    <property type="match status" value="1"/>
</dbReference>
<dbReference type="InterPro" id="IPR049874">
    <property type="entry name" value="ROK_cs"/>
</dbReference>
<organism evidence="2 3">
    <name type="scientific">Agromyces binzhouensis</name>
    <dbReference type="NCBI Taxonomy" id="1817495"/>
    <lineage>
        <taxon>Bacteria</taxon>
        <taxon>Bacillati</taxon>
        <taxon>Actinomycetota</taxon>
        <taxon>Actinomycetes</taxon>
        <taxon>Micrococcales</taxon>
        <taxon>Microbacteriaceae</taxon>
        <taxon>Agromyces</taxon>
    </lineage>
</organism>
<comment type="similarity">
    <text evidence="1">Belongs to the ROK (NagC/XylR) family.</text>
</comment>
<dbReference type="PANTHER" id="PTHR18964:SF173">
    <property type="entry name" value="GLUCOKINASE"/>
    <property type="match status" value="1"/>
</dbReference>
<keyword evidence="3" id="KW-1185">Reference proteome</keyword>
<dbReference type="OrthoDB" id="3189808at2"/>
<sequence length="412" mass="43564">MSTQKYLSFDLGSEISYRWDEGDRVTALEGSTHVSDVLALIRDHGELTRTEVIELSGLSRSTINQRLATLSAAGLLTAVGGGESTGGRPSTRFAFNAQRAVVLAADIGATGFTAAACDLDGRPLAHLSHTIDVWSGPDAVLTAVTEAFGRLEFGDAEVWGVAIGVPGPVEYAARRVVNPPIMTGWDRFDIASWFTDRYDALVTVENDANARAVAEARLHQVDNVISLKLGTGIGAGLVFNGQIVRGDKGAAGDIGHTRASITDAEPRLCRCGNLDCVEAYAGGWALQRDLEAAGLPVTSTADVVSLVQRGDMEAVRRVRAAGRVIGDAIATLVSVLNPRTIALSGQLAECDEVLMSGIRERVHQHTVPLVTSDLTITKSTLGELAGVTGLALLTIDALFQPVSMERMLRGHA</sequence>
<evidence type="ECO:0000313" key="2">
    <source>
        <dbReference type="EMBL" id="RXZ48483.1"/>
    </source>
</evidence>
<dbReference type="PANTHER" id="PTHR18964">
    <property type="entry name" value="ROK (REPRESSOR, ORF, KINASE) FAMILY"/>
    <property type="match status" value="1"/>
</dbReference>
<dbReference type="Gene3D" id="3.30.420.40">
    <property type="match status" value="2"/>
</dbReference>
<dbReference type="InterPro" id="IPR000600">
    <property type="entry name" value="ROK"/>
</dbReference>
<dbReference type="Pfam" id="PF13412">
    <property type="entry name" value="HTH_24"/>
    <property type="match status" value="1"/>
</dbReference>
<proteinExistence type="inferred from homology"/>
<protein>
    <submittedName>
        <fullName evidence="2">ROK family transcriptional regulator</fullName>
    </submittedName>
</protein>
<accession>A0A4V1QSI2</accession>
<evidence type="ECO:0000256" key="1">
    <source>
        <dbReference type="ARBA" id="ARBA00006479"/>
    </source>
</evidence>
<dbReference type="SUPFAM" id="SSF53067">
    <property type="entry name" value="Actin-like ATPase domain"/>
    <property type="match status" value="1"/>
</dbReference>
<dbReference type="SUPFAM" id="SSF46785">
    <property type="entry name" value="Winged helix' DNA-binding domain"/>
    <property type="match status" value="1"/>
</dbReference>
<dbReference type="InterPro" id="IPR036390">
    <property type="entry name" value="WH_DNA-bd_sf"/>
</dbReference>
<name>A0A4V1QSI2_9MICO</name>
<dbReference type="InterPro" id="IPR043129">
    <property type="entry name" value="ATPase_NBD"/>
</dbReference>
<comment type="caution">
    <text evidence="2">The sequence shown here is derived from an EMBL/GenBank/DDBJ whole genome shotgun (WGS) entry which is preliminary data.</text>
</comment>
<dbReference type="Proteomes" id="UP000292881">
    <property type="component" value="Unassembled WGS sequence"/>
</dbReference>
<dbReference type="InterPro" id="IPR036388">
    <property type="entry name" value="WH-like_DNA-bd_sf"/>
</dbReference>
<evidence type="ECO:0000313" key="3">
    <source>
        <dbReference type="Proteomes" id="UP000292881"/>
    </source>
</evidence>